<protein>
    <submittedName>
        <fullName evidence="2">Pimeloyl-ACP methyl ester carboxylesterase</fullName>
    </submittedName>
</protein>
<dbReference type="SUPFAM" id="SSF53474">
    <property type="entry name" value="alpha/beta-Hydrolases"/>
    <property type="match status" value="1"/>
</dbReference>
<sequence length="234" mass="26077">MEPAIDVLAPTGPVRAVVLVLHGGSADGYRPVHRFRLPYLRMVPFARAVRRRGDGVAVWLLRHRYGGWNAPHLHPVEDARWALDRIRRTHPDVPVVLVGHSMGGRTALRVADDPQVVAVCALAPWIEDGEPYEQLAGRAVLIAHGDRERTTDPAQSYRYAEQAKRVTDRVARFSVHGDGHAMLLRARDWTRLVADFVLGELEVEPLAPYLANAMREPSPRGLDVPLRGTRGGKR</sequence>
<evidence type="ECO:0000313" key="3">
    <source>
        <dbReference type="Proteomes" id="UP000547510"/>
    </source>
</evidence>
<evidence type="ECO:0000259" key="1">
    <source>
        <dbReference type="Pfam" id="PF00561"/>
    </source>
</evidence>
<keyword evidence="3" id="KW-1185">Reference proteome</keyword>
<name>A0A841CMI1_9PSEU</name>
<organism evidence="2 3">
    <name type="scientific">Saccharothrix tamanrassetensis</name>
    <dbReference type="NCBI Taxonomy" id="1051531"/>
    <lineage>
        <taxon>Bacteria</taxon>
        <taxon>Bacillati</taxon>
        <taxon>Actinomycetota</taxon>
        <taxon>Actinomycetes</taxon>
        <taxon>Pseudonocardiales</taxon>
        <taxon>Pseudonocardiaceae</taxon>
        <taxon>Saccharothrix</taxon>
    </lineage>
</organism>
<dbReference type="RefSeq" id="WP_184691569.1">
    <property type="nucleotide sequence ID" value="NZ_JACHJN010000005.1"/>
</dbReference>
<comment type="caution">
    <text evidence="2">The sequence shown here is derived from an EMBL/GenBank/DDBJ whole genome shotgun (WGS) entry which is preliminary data.</text>
</comment>
<accession>A0A841CMI1</accession>
<dbReference type="AlphaFoldDB" id="A0A841CMI1"/>
<dbReference type="InterPro" id="IPR000073">
    <property type="entry name" value="AB_hydrolase_1"/>
</dbReference>
<dbReference type="Proteomes" id="UP000547510">
    <property type="component" value="Unassembled WGS sequence"/>
</dbReference>
<dbReference type="InterPro" id="IPR029058">
    <property type="entry name" value="AB_hydrolase_fold"/>
</dbReference>
<gene>
    <name evidence="2" type="ORF">FHS29_003359</name>
</gene>
<dbReference type="Pfam" id="PF00561">
    <property type="entry name" value="Abhydrolase_1"/>
    <property type="match status" value="1"/>
</dbReference>
<dbReference type="EMBL" id="JACHJN010000005">
    <property type="protein sequence ID" value="MBB5956766.1"/>
    <property type="molecule type" value="Genomic_DNA"/>
</dbReference>
<dbReference type="Gene3D" id="3.40.50.1820">
    <property type="entry name" value="alpha/beta hydrolase"/>
    <property type="match status" value="1"/>
</dbReference>
<reference evidence="2 3" key="1">
    <citation type="submission" date="2020-08" db="EMBL/GenBank/DDBJ databases">
        <title>Genomic Encyclopedia of Type Strains, Phase III (KMG-III): the genomes of soil and plant-associated and newly described type strains.</title>
        <authorList>
            <person name="Whitman W."/>
        </authorList>
    </citation>
    <scope>NUCLEOTIDE SEQUENCE [LARGE SCALE GENOMIC DNA]</scope>
    <source>
        <strain evidence="2 3">CECT 8640</strain>
    </source>
</reference>
<proteinExistence type="predicted"/>
<feature type="domain" description="AB hydrolase-1" evidence="1">
    <location>
        <begin position="17"/>
        <end position="118"/>
    </location>
</feature>
<evidence type="ECO:0000313" key="2">
    <source>
        <dbReference type="EMBL" id="MBB5956766.1"/>
    </source>
</evidence>
<dbReference type="GO" id="GO:0003824">
    <property type="term" value="F:catalytic activity"/>
    <property type="evidence" value="ECO:0007669"/>
    <property type="project" value="UniProtKB-ARBA"/>
</dbReference>